<comment type="subcellular location">
    <subcellularLocation>
        <location evidence="1">Membrane</location>
        <topology evidence="1">Multi-pass membrane protein</topology>
    </subcellularLocation>
</comment>
<evidence type="ECO:0000313" key="7">
    <source>
        <dbReference type="EMBL" id="EEY21821.1"/>
    </source>
</evidence>
<dbReference type="OrthoDB" id="268400at2759"/>
<feature type="transmembrane region" description="Helical" evidence="6">
    <location>
        <begin position="425"/>
        <end position="446"/>
    </location>
</feature>
<dbReference type="InterPro" id="IPR036259">
    <property type="entry name" value="MFS_trans_sf"/>
</dbReference>
<evidence type="ECO:0000256" key="3">
    <source>
        <dbReference type="ARBA" id="ARBA00022989"/>
    </source>
</evidence>
<reference evidence="8" key="1">
    <citation type="journal article" date="2011" name="PLoS Pathog.">
        <title>Comparative genomics yields insights into niche adaptation of plant vascular wilt pathogens.</title>
        <authorList>
            <person name="Klosterman S.J."/>
            <person name="Subbarao K.V."/>
            <person name="Kang S."/>
            <person name="Veronese P."/>
            <person name="Gold S.E."/>
            <person name="Thomma B.P.H.J."/>
            <person name="Chen Z."/>
            <person name="Henrissat B."/>
            <person name="Lee Y.-H."/>
            <person name="Park J."/>
            <person name="Garcia-Pedrajas M.D."/>
            <person name="Barbara D.J."/>
            <person name="Anchieta A."/>
            <person name="de Jonge R."/>
            <person name="Santhanam P."/>
            <person name="Maruthachalam K."/>
            <person name="Atallah Z."/>
            <person name="Amyotte S.G."/>
            <person name="Paz Z."/>
            <person name="Inderbitzin P."/>
            <person name="Hayes R.J."/>
            <person name="Heiman D.I."/>
            <person name="Young S."/>
            <person name="Zeng Q."/>
            <person name="Engels R."/>
            <person name="Galagan J."/>
            <person name="Cuomo C.A."/>
            <person name="Dobinson K.F."/>
            <person name="Ma L.-J."/>
        </authorList>
    </citation>
    <scope>NUCLEOTIDE SEQUENCE [LARGE SCALE GENOMIC DNA]</scope>
    <source>
        <strain evidence="8">VaMs.102 / ATCC MYA-4576 / FGSC 10136</strain>
    </source>
</reference>
<evidence type="ECO:0000256" key="5">
    <source>
        <dbReference type="SAM" id="MobiDB-lite"/>
    </source>
</evidence>
<evidence type="ECO:0000313" key="8">
    <source>
        <dbReference type="Proteomes" id="UP000008698"/>
    </source>
</evidence>
<keyword evidence="8" id="KW-1185">Reference proteome</keyword>
<name>C9SSQ6_VERA1</name>
<dbReference type="PANTHER" id="PTHR23502:SF34">
    <property type="entry name" value="PROTEIN HOL1"/>
    <property type="match status" value="1"/>
</dbReference>
<feature type="transmembrane region" description="Helical" evidence="6">
    <location>
        <begin position="206"/>
        <end position="229"/>
    </location>
</feature>
<feature type="transmembrane region" description="Helical" evidence="6">
    <location>
        <begin position="142"/>
        <end position="160"/>
    </location>
</feature>
<dbReference type="Pfam" id="PF07690">
    <property type="entry name" value="MFS_1"/>
    <property type="match status" value="1"/>
</dbReference>
<dbReference type="SUPFAM" id="SSF103473">
    <property type="entry name" value="MFS general substrate transporter"/>
    <property type="match status" value="1"/>
</dbReference>
<feature type="transmembrane region" description="Helical" evidence="6">
    <location>
        <begin position="486"/>
        <end position="506"/>
    </location>
</feature>
<dbReference type="RefSeq" id="XP_003001672.1">
    <property type="nucleotide sequence ID" value="XM_003001626.1"/>
</dbReference>
<dbReference type="OMA" id="WIFICNG"/>
<dbReference type="HOGENOM" id="CLU_008455_13_4_1"/>
<evidence type="ECO:0000256" key="2">
    <source>
        <dbReference type="ARBA" id="ARBA00022692"/>
    </source>
</evidence>
<evidence type="ECO:0000256" key="1">
    <source>
        <dbReference type="ARBA" id="ARBA00004141"/>
    </source>
</evidence>
<dbReference type="InterPro" id="IPR011701">
    <property type="entry name" value="MFS"/>
</dbReference>
<feature type="transmembrane region" description="Helical" evidence="6">
    <location>
        <begin position="241"/>
        <end position="259"/>
    </location>
</feature>
<dbReference type="KEGG" id="val:VDBG_07931"/>
<accession>C9SSQ6</accession>
<feature type="transmembrane region" description="Helical" evidence="6">
    <location>
        <begin position="518"/>
        <end position="543"/>
    </location>
</feature>
<feature type="region of interest" description="Disordered" evidence="5">
    <location>
        <begin position="1"/>
        <end position="24"/>
    </location>
</feature>
<evidence type="ECO:0000256" key="4">
    <source>
        <dbReference type="ARBA" id="ARBA00023136"/>
    </source>
</evidence>
<dbReference type="GO" id="GO:0022857">
    <property type="term" value="F:transmembrane transporter activity"/>
    <property type="evidence" value="ECO:0007669"/>
    <property type="project" value="InterPro"/>
</dbReference>
<dbReference type="eggNOG" id="ENOG502SNZM">
    <property type="taxonomic scope" value="Eukaryota"/>
</dbReference>
<evidence type="ECO:0008006" key="9">
    <source>
        <dbReference type="Google" id="ProtNLM"/>
    </source>
</evidence>
<feature type="transmembrane region" description="Helical" evidence="6">
    <location>
        <begin position="345"/>
        <end position="365"/>
    </location>
</feature>
<dbReference type="AlphaFoldDB" id="C9SSQ6"/>
<keyword evidence="3 6" id="KW-1133">Transmembrane helix</keyword>
<sequence length="565" mass="61778">MTFIDPEIRASSPPSPEPFEKPAAASLPEELPGTVFLISAAGKVLKLPIPSESTRDPLNWTPARRIVAFSALMFYTAVCFFENKLPAALMGAFHHEFDPEANKKQDGGHRNVESLNTLVVIANGFGYLVSIPLSAAVGRRPILLATCLLTCISTISAGLSETYIGLAISIFFQGLAVGQNFGIMADCRYIQGVLYILDATFVNERPYAMALYWSITTGLISMLLIPLPYITDTAVNWKPVYRVWIIPCVVSLLVIYFFIPESFFLRPAVAMDGRILTQSSSETVRIYDNWEDLDAEGRDPHRELADEPKSSLRRQCLKVTRAIGTEWKAAGAIYMQMLLCFCNPLVLWVSLLGAAVLCNVVFLNLTQVVFLSKTLEGDDLRLMNTFFGISGGISSVFAYFASGPLIARCTRLFTVRSGGTRQAEVYLIGFMIPVVAGATSIGLHAAAITNEWPPAAHYINFGLANFSFICGFVATIIWITEAFPPWASASLSTELFTLTVLASVLALNLGEWAKSGNILGPCAVLVALLVLMGVLAVPLAFWGKNVRQYINGKWSQNEKGAIRPQ</sequence>
<keyword evidence="4 6" id="KW-0472">Membrane</keyword>
<proteinExistence type="predicted"/>
<dbReference type="Proteomes" id="UP000008698">
    <property type="component" value="Unassembled WGS sequence"/>
</dbReference>
<dbReference type="PANTHER" id="PTHR23502">
    <property type="entry name" value="MAJOR FACILITATOR SUPERFAMILY"/>
    <property type="match status" value="1"/>
</dbReference>
<feature type="transmembrane region" description="Helical" evidence="6">
    <location>
        <begin position="385"/>
        <end position="405"/>
    </location>
</feature>
<feature type="transmembrane region" description="Helical" evidence="6">
    <location>
        <begin position="166"/>
        <end position="185"/>
    </location>
</feature>
<dbReference type="EMBL" id="DS985224">
    <property type="protein sequence ID" value="EEY21821.1"/>
    <property type="molecule type" value="Genomic_DNA"/>
</dbReference>
<protein>
    <recommendedName>
        <fullName evidence="9">Major facilitator superfamily (MFS) profile domain-containing protein</fullName>
    </recommendedName>
</protein>
<keyword evidence="2 6" id="KW-0812">Transmembrane</keyword>
<dbReference type="Gene3D" id="1.20.1250.20">
    <property type="entry name" value="MFS general substrate transporter like domains"/>
    <property type="match status" value="1"/>
</dbReference>
<gene>
    <name evidence="7" type="ORF">VDBG_07931</name>
</gene>
<evidence type="ECO:0000256" key="6">
    <source>
        <dbReference type="SAM" id="Phobius"/>
    </source>
</evidence>
<dbReference type="GO" id="GO:0005886">
    <property type="term" value="C:plasma membrane"/>
    <property type="evidence" value="ECO:0007669"/>
    <property type="project" value="TreeGrafter"/>
</dbReference>
<dbReference type="GeneID" id="9529729"/>
<feature type="transmembrane region" description="Helical" evidence="6">
    <location>
        <begin position="458"/>
        <end position="479"/>
    </location>
</feature>
<organism evidence="8">
    <name type="scientific">Verticillium alfalfae (strain VaMs.102 / ATCC MYA-4576 / FGSC 10136)</name>
    <name type="common">Verticillium wilt of alfalfa</name>
    <name type="synonym">Verticillium albo-atrum</name>
    <dbReference type="NCBI Taxonomy" id="526221"/>
    <lineage>
        <taxon>Eukaryota</taxon>
        <taxon>Fungi</taxon>
        <taxon>Dikarya</taxon>
        <taxon>Ascomycota</taxon>
        <taxon>Pezizomycotina</taxon>
        <taxon>Sordariomycetes</taxon>
        <taxon>Hypocreomycetidae</taxon>
        <taxon>Glomerellales</taxon>
        <taxon>Plectosphaerellaceae</taxon>
        <taxon>Verticillium</taxon>
    </lineage>
</organism>